<dbReference type="EMBL" id="ML978972">
    <property type="protein sequence ID" value="KAF1927381.1"/>
    <property type="molecule type" value="Genomic_DNA"/>
</dbReference>
<organism evidence="1 2">
    <name type="scientific">Didymella exigua CBS 183.55</name>
    <dbReference type="NCBI Taxonomy" id="1150837"/>
    <lineage>
        <taxon>Eukaryota</taxon>
        <taxon>Fungi</taxon>
        <taxon>Dikarya</taxon>
        <taxon>Ascomycota</taxon>
        <taxon>Pezizomycotina</taxon>
        <taxon>Dothideomycetes</taxon>
        <taxon>Pleosporomycetidae</taxon>
        <taxon>Pleosporales</taxon>
        <taxon>Pleosporineae</taxon>
        <taxon>Didymellaceae</taxon>
        <taxon>Didymella</taxon>
    </lineage>
</organism>
<dbReference type="AlphaFoldDB" id="A0A6A5RGE3"/>
<dbReference type="GeneID" id="54355766"/>
<reference evidence="1" key="1">
    <citation type="journal article" date="2020" name="Stud. Mycol.">
        <title>101 Dothideomycetes genomes: a test case for predicting lifestyles and emergence of pathogens.</title>
        <authorList>
            <person name="Haridas S."/>
            <person name="Albert R."/>
            <person name="Binder M."/>
            <person name="Bloem J."/>
            <person name="Labutti K."/>
            <person name="Salamov A."/>
            <person name="Andreopoulos B."/>
            <person name="Baker S."/>
            <person name="Barry K."/>
            <person name="Bills G."/>
            <person name="Bluhm B."/>
            <person name="Cannon C."/>
            <person name="Castanera R."/>
            <person name="Culley D."/>
            <person name="Daum C."/>
            <person name="Ezra D."/>
            <person name="Gonzalez J."/>
            <person name="Henrissat B."/>
            <person name="Kuo A."/>
            <person name="Liang C."/>
            <person name="Lipzen A."/>
            <person name="Lutzoni F."/>
            <person name="Magnuson J."/>
            <person name="Mondo S."/>
            <person name="Nolan M."/>
            <person name="Ohm R."/>
            <person name="Pangilinan J."/>
            <person name="Park H.-J."/>
            <person name="Ramirez L."/>
            <person name="Alfaro M."/>
            <person name="Sun H."/>
            <person name="Tritt A."/>
            <person name="Yoshinaga Y."/>
            <person name="Zwiers L.-H."/>
            <person name="Turgeon B."/>
            <person name="Goodwin S."/>
            <person name="Spatafora J."/>
            <person name="Crous P."/>
            <person name="Grigoriev I."/>
        </authorList>
    </citation>
    <scope>NUCLEOTIDE SEQUENCE</scope>
    <source>
        <strain evidence="1">CBS 183.55</strain>
    </source>
</reference>
<evidence type="ECO:0000313" key="1">
    <source>
        <dbReference type="EMBL" id="KAF1927381.1"/>
    </source>
</evidence>
<dbReference type="Proteomes" id="UP000800082">
    <property type="component" value="Unassembled WGS sequence"/>
</dbReference>
<proteinExistence type="predicted"/>
<name>A0A6A5RGE3_9PLEO</name>
<keyword evidence="2" id="KW-1185">Reference proteome</keyword>
<accession>A0A6A5RGE3</accession>
<sequence length="133" mass="15420">MSRDSNLLEALEALRSMPLSAYELGPGIAQLLLHIPELIWRHLDHPVNFRNLVSGNLRFPAFVGAVDELIKRLRNLTGTHNALPNWQISDREERRRQLRYVRGASATIEAAYKYCMIEVFEDRFLGWSEKETQ</sequence>
<evidence type="ECO:0000313" key="2">
    <source>
        <dbReference type="Proteomes" id="UP000800082"/>
    </source>
</evidence>
<dbReference type="RefSeq" id="XP_033447633.1">
    <property type="nucleotide sequence ID" value="XM_033598099.1"/>
</dbReference>
<protein>
    <submittedName>
        <fullName evidence="1">Uncharacterized protein</fullName>
    </submittedName>
</protein>
<gene>
    <name evidence="1" type="ORF">M421DRAFT_93247</name>
</gene>